<dbReference type="AlphaFoldDB" id="A0A175RLL5"/>
<dbReference type="PATRIC" id="fig|33881.3.peg.2706"/>
<dbReference type="STRING" id="33881.NS184_11545"/>
<dbReference type="EMBL" id="LDQC01000062">
    <property type="protein sequence ID" value="KTR04586.1"/>
    <property type="molecule type" value="Genomic_DNA"/>
</dbReference>
<organism evidence="1 2">
    <name type="scientific">Curtobacterium luteum</name>
    <dbReference type="NCBI Taxonomy" id="33881"/>
    <lineage>
        <taxon>Bacteria</taxon>
        <taxon>Bacillati</taxon>
        <taxon>Actinomycetota</taxon>
        <taxon>Actinomycetes</taxon>
        <taxon>Micrococcales</taxon>
        <taxon>Microbacteriaceae</taxon>
        <taxon>Curtobacterium</taxon>
    </lineage>
</organism>
<gene>
    <name evidence="1" type="ORF">NS184_11545</name>
</gene>
<evidence type="ECO:0008006" key="3">
    <source>
        <dbReference type="Google" id="ProtNLM"/>
    </source>
</evidence>
<dbReference type="Proteomes" id="UP000078252">
    <property type="component" value="Unassembled WGS sequence"/>
</dbReference>
<reference evidence="1 2" key="1">
    <citation type="journal article" date="2016" name="Front. Microbiol.">
        <title>Genomic Resource of Rice Seed Associated Bacteria.</title>
        <authorList>
            <person name="Midha S."/>
            <person name="Bansal K."/>
            <person name="Sharma S."/>
            <person name="Kumar N."/>
            <person name="Patil P.P."/>
            <person name="Chaudhry V."/>
            <person name="Patil P.B."/>
        </authorList>
    </citation>
    <scope>NUCLEOTIDE SEQUENCE [LARGE SCALE GENOMIC DNA]</scope>
    <source>
        <strain evidence="1 2">NS184</strain>
    </source>
</reference>
<sequence>MPFTDASMILLRKLATYLPDEEDSGATEFVPGYVRGAIRRFEIGGRVTLTPEMLWFRAHPINSAPGTRFGIPVEEITRLDDVSSGLRKKVRVTMRSGMAPTFLMWGIPRFIDAVERARAAL</sequence>
<evidence type="ECO:0000313" key="1">
    <source>
        <dbReference type="EMBL" id="KTR04586.1"/>
    </source>
</evidence>
<accession>A0A175RLL5</accession>
<proteinExistence type="predicted"/>
<protein>
    <recommendedName>
        <fullName evidence="3">GRAM domain-containing protein</fullName>
    </recommendedName>
</protein>
<evidence type="ECO:0000313" key="2">
    <source>
        <dbReference type="Proteomes" id="UP000078252"/>
    </source>
</evidence>
<name>A0A175RLL5_9MICO</name>
<comment type="caution">
    <text evidence="1">The sequence shown here is derived from an EMBL/GenBank/DDBJ whole genome shotgun (WGS) entry which is preliminary data.</text>
</comment>